<evidence type="ECO:0000313" key="9">
    <source>
        <dbReference type="Proteomes" id="UP000727962"/>
    </source>
</evidence>
<dbReference type="InterPro" id="IPR020617">
    <property type="entry name" value="Thiolase_C"/>
</dbReference>
<dbReference type="Proteomes" id="UP000727962">
    <property type="component" value="Unassembled WGS sequence"/>
</dbReference>
<dbReference type="FunFam" id="3.40.47.10:FF:000007">
    <property type="entry name" value="acetyl-CoA acetyltransferase, mitochondrial"/>
    <property type="match status" value="1"/>
</dbReference>
<evidence type="ECO:0000256" key="1">
    <source>
        <dbReference type="ARBA" id="ARBA00010982"/>
    </source>
</evidence>
<dbReference type="PROSITE" id="PS00737">
    <property type="entry name" value="THIOLASE_2"/>
    <property type="match status" value="1"/>
</dbReference>
<evidence type="ECO:0000259" key="6">
    <source>
        <dbReference type="Pfam" id="PF00108"/>
    </source>
</evidence>
<dbReference type="GO" id="GO:0016747">
    <property type="term" value="F:acyltransferase activity, transferring groups other than amino-acyl groups"/>
    <property type="evidence" value="ECO:0007669"/>
    <property type="project" value="InterPro"/>
</dbReference>
<dbReference type="Pfam" id="PF02803">
    <property type="entry name" value="Thiolase_C"/>
    <property type="match status" value="1"/>
</dbReference>
<evidence type="ECO:0000259" key="7">
    <source>
        <dbReference type="Pfam" id="PF02803"/>
    </source>
</evidence>
<feature type="domain" description="Thiolase N-terminal" evidence="6">
    <location>
        <begin position="5"/>
        <end position="261"/>
    </location>
</feature>
<dbReference type="CDD" id="cd00751">
    <property type="entry name" value="thiolase"/>
    <property type="match status" value="1"/>
</dbReference>
<accession>A0A931LT89</accession>
<evidence type="ECO:0000256" key="5">
    <source>
        <dbReference type="RuleBase" id="RU003557"/>
    </source>
</evidence>
<dbReference type="InterPro" id="IPR020613">
    <property type="entry name" value="Thiolase_CS"/>
</dbReference>
<dbReference type="InterPro" id="IPR020615">
    <property type="entry name" value="Thiolase_acyl_enz_int_AS"/>
</dbReference>
<evidence type="ECO:0000313" key="8">
    <source>
        <dbReference type="EMBL" id="MBI1756904.1"/>
    </source>
</evidence>
<dbReference type="PIRSF" id="PIRSF000429">
    <property type="entry name" value="Ac-CoA_Ac_transf"/>
    <property type="match status" value="1"/>
</dbReference>
<dbReference type="NCBIfam" id="TIGR01930">
    <property type="entry name" value="AcCoA-C-Actrans"/>
    <property type="match status" value="1"/>
</dbReference>
<dbReference type="Pfam" id="PF00108">
    <property type="entry name" value="Thiolase_N"/>
    <property type="match status" value="1"/>
</dbReference>
<name>A0A931LT89_FIMGI</name>
<proteinExistence type="inferred from homology"/>
<dbReference type="EMBL" id="JACOSL010000043">
    <property type="protein sequence ID" value="MBI1756904.1"/>
    <property type="molecule type" value="Genomic_DNA"/>
</dbReference>
<dbReference type="PROSITE" id="PS00098">
    <property type="entry name" value="THIOLASE_1"/>
    <property type="match status" value="1"/>
</dbReference>
<dbReference type="PANTHER" id="PTHR18919">
    <property type="entry name" value="ACETYL-COA C-ACYLTRANSFERASE"/>
    <property type="match status" value="1"/>
</dbReference>
<feature type="active site" description="Proton acceptor" evidence="4">
    <location>
        <position position="348"/>
    </location>
</feature>
<keyword evidence="3 5" id="KW-0012">Acyltransferase</keyword>
<evidence type="ECO:0000256" key="2">
    <source>
        <dbReference type="ARBA" id="ARBA00022679"/>
    </source>
</evidence>
<comment type="similarity">
    <text evidence="1 5">Belongs to the thiolase-like superfamily. Thiolase family.</text>
</comment>
<sequence length="392" mass="40954">MEDAVILSGVRTPIGAFMGALSPLTASQLGAAAIREAVKRAGIPAEEIDEVLMGCVLQGGQGQAPARQASIGAGIPRSVPCTTVNKVCGSGMKAVMLAAQAIRAGDGNLFVAGGMESMSNAPYALDKARTGYRMGHGKLIDTMIHDGLWDPYNDCHMGNCGDKTAAEFKFSREELDAFSAESVRRARAAQEACRFSEEIVPVEVPQRRGDPVAVSVDEEPGKANPDKLAELRPAFAKDGVTTAGNASSINDGAAALVVGSKSEAAKRGLKPLARIVGYAMHAQDPEWFTTAPAFAIEKLLAKHNLKIADIDLFEVNEAFAVVAMIVAKKTGIPHDKLNVNGGAVALGHPIGMTGARLVLTAMHELRRRGGRYAIATPCIGGGEATAVLLEAC</sequence>
<reference evidence="8" key="1">
    <citation type="submission" date="2020-07" db="EMBL/GenBank/DDBJ databases">
        <title>Huge and variable diversity of episymbiotic CPR bacteria and DPANN archaea in groundwater ecosystems.</title>
        <authorList>
            <person name="He C.Y."/>
            <person name="Keren R."/>
            <person name="Whittaker M."/>
            <person name="Farag I.F."/>
            <person name="Doudna J."/>
            <person name="Cate J.H.D."/>
            <person name="Banfield J.F."/>
        </authorList>
    </citation>
    <scope>NUCLEOTIDE SEQUENCE</scope>
    <source>
        <strain evidence="8">NC_groundwater_17_Pr7_B-0.1um_64_12</strain>
    </source>
</reference>
<gene>
    <name evidence="8" type="ORF">HYR64_07345</name>
</gene>
<evidence type="ECO:0000256" key="4">
    <source>
        <dbReference type="PIRSR" id="PIRSR000429-1"/>
    </source>
</evidence>
<dbReference type="InterPro" id="IPR002155">
    <property type="entry name" value="Thiolase"/>
</dbReference>
<comment type="caution">
    <text evidence="8">The sequence shown here is derived from an EMBL/GenBank/DDBJ whole genome shotgun (WGS) entry which is preliminary data.</text>
</comment>
<dbReference type="SUPFAM" id="SSF53901">
    <property type="entry name" value="Thiolase-like"/>
    <property type="match status" value="2"/>
</dbReference>
<organism evidence="8 9">
    <name type="scientific">Fimbriimonas ginsengisoli</name>
    <dbReference type="NCBI Taxonomy" id="1005039"/>
    <lineage>
        <taxon>Bacteria</taxon>
        <taxon>Bacillati</taxon>
        <taxon>Armatimonadota</taxon>
        <taxon>Fimbriimonadia</taxon>
        <taxon>Fimbriimonadales</taxon>
        <taxon>Fimbriimonadaceae</taxon>
        <taxon>Fimbriimonas</taxon>
    </lineage>
</organism>
<dbReference type="InterPro" id="IPR016039">
    <property type="entry name" value="Thiolase-like"/>
</dbReference>
<protein>
    <submittedName>
        <fullName evidence="8">Thiolase family protein</fullName>
    </submittedName>
</protein>
<feature type="active site" description="Acyl-thioester intermediate" evidence="4">
    <location>
        <position position="88"/>
    </location>
</feature>
<evidence type="ECO:0000256" key="3">
    <source>
        <dbReference type="ARBA" id="ARBA00023315"/>
    </source>
</evidence>
<dbReference type="AlphaFoldDB" id="A0A931LT89"/>
<dbReference type="InterPro" id="IPR020616">
    <property type="entry name" value="Thiolase_N"/>
</dbReference>
<feature type="domain" description="Thiolase C-terminal" evidence="7">
    <location>
        <begin position="269"/>
        <end position="390"/>
    </location>
</feature>
<feature type="active site" description="Proton acceptor" evidence="4">
    <location>
        <position position="378"/>
    </location>
</feature>
<dbReference type="PANTHER" id="PTHR18919:SF138">
    <property type="entry name" value="ACETYL-COA C-ACETYLTRANSFERASE"/>
    <property type="match status" value="1"/>
</dbReference>
<keyword evidence="2 5" id="KW-0808">Transferase</keyword>
<dbReference type="Gene3D" id="3.40.47.10">
    <property type="match status" value="2"/>
</dbReference>